<evidence type="ECO:0000313" key="2">
    <source>
        <dbReference type="Proteomes" id="UP000294933"/>
    </source>
</evidence>
<dbReference type="AlphaFoldDB" id="A0A4Y7QFJ2"/>
<keyword evidence="2" id="KW-1185">Reference proteome</keyword>
<name>A0A4Y7QFJ2_9AGAM</name>
<organism evidence="1 2">
    <name type="scientific">Rickenella mellea</name>
    <dbReference type="NCBI Taxonomy" id="50990"/>
    <lineage>
        <taxon>Eukaryota</taxon>
        <taxon>Fungi</taxon>
        <taxon>Dikarya</taxon>
        <taxon>Basidiomycota</taxon>
        <taxon>Agaricomycotina</taxon>
        <taxon>Agaricomycetes</taxon>
        <taxon>Hymenochaetales</taxon>
        <taxon>Rickenellaceae</taxon>
        <taxon>Rickenella</taxon>
    </lineage>
</organism>
<accession>A0A4Y7QFJ2</accession>
<reference evidence="1 2" key="1">
    <citation type="submission" date="2018-06" db="EMBL/GenBank/DDBJ databases">
        <title>A transcriptomic atlas of mushroom development highlights an independent origin of complex multicellularity.</title>
        <authorList>
            <consortium name="DOE Joint Genome Institute"/>
            <person name="Krizsan K."/>
            <person name="Almasi E."/>
            <person name="Merenyi Z."/>
            <person name="Sahu N."/>
            <person name="Viragh M."/>
            <person name="Koszo T."/>
            <person name="Mondo S."/>
            <person name="Kiss B."/>
            <person name="Balint B."/>
            <person name="Kues U."/>
            <person name="Barry K."/>
            <person name="Hegedus J.C."/>
            <person name="Henrissat B."/>
            <person name="Johnson J."/>
            <person name="Lipzen A."/>
            <person name="Ohm R."/>
            <person name="Nagy I."/>
            <person name="Pangilinan J."/>
            <person name="Yan J."/>
            <person name="Xiong Y."/>
            <person name="Grigoriev I.V."/>
            <person name="Hibbett D.S."/>
            <person name="Nagy L.G."/>
        </authorList>
    </citation>
    <scope>NUCLEOTIDE SEQUENCE [LARGE SCALE GENOMIC DNA]</scope>
    <source>
        <strain evidence="1 2">SZMC22713</strain>
    </source>
</reference>
<sequence length="86" mass="9695">MRAPTTYWETYESQLSDAGRGLPLWNPGPYREVDGTACPVRLGDVGYMLCVPDKLSCHRGTRPSKLVPVRVVLLPFLTPEKMGYQR</sequence>
<protein>
    <submittedName>
        <fullName evidence="1">Uncharacterized protein</fullName>
    </submittedName>
</protein>
<gene>
    <name evidence="1" type="ORF">BD410DRAFT_784249</name>
</gene>
<dbReference type="VEuPathDB" id="FungiDB:BD410DRAFT_784249"/>
<evidence type="ECO:0000313" key="1">
    <source>
        <dbReference type="EMBL" id="TDL26185.1"/>
    </source>
</evidence>
<dbReference type="EMBL" id="ML170162">
    <property type="protein sequence ID" value="TDL26185.1"/>
    <property type="molecule type" value="Genomic_DNA"/>
</dbReference>
<dbReference type="OrthoDB" id="2662290at2759"/>
<dbReference type="Proteomes" id="UP000294933">
    <property type="component" value="Unassembled WGS sequence"/>
</dbReference>
<proteinExistence type="predicted"/>